<organism evidence="1">
    <name type="scientific">Arion vulgaris</name>
    <dbReference type="NCBI Taxonomy" id="1028688"/>
    <lineage>
        <taxon>Eukaryota</taxon>
        <taxon>Metazoa</taxon>
        <taxon>Spiralia</taxon>
        <taxon>Lophotrochozoa</taxon>
        <taxon>Mollusca</taxon>
        <taxon>Gastropoda</taxon>
        <taxon>Heterobranchia</taxon>
        <taxon>Euthyneura</taxon>
        <taxon>Panpulmonata</taxon>
        <taxon>Eupulmonata</taxon>
        <taxon>Stylommatophora</taxon>
        <taxon>Helicina</taxon>
        <taxon>Arionoidea</taxon>
        <taxon>Arionidae</taxon>
        <taxon>Arion</taxon>
    </lineage>
</organism>
<dbReference type="EMBL" id="HACG01015633">
    <property type="protein sequence ID" value="CEK62498.1"/>
    <property type="molecule type" value="Transcribed_RNA"/>
</dbReference>
<accession>A0A0B6Z1W7</accession>
<gene>
    <name evidence="1" type="primary">ORF45339</name>
</gene>
<feature type="non-terminal residue" evidence="1">
    <location>
        <position position="1"/>
    </location>
</feature>
<dbReference type="AlphaFoldDB" id="A0A0B6Z1W7"/>
<reference evidence="1" key="1">
    <citation type="submission" date="2014-12" db="EMBL/GenBank/DDBJ databases">
        <title>Insight into the proteome of Arion vulgaris.</title>
        <authorList>
            <person name="Aradska J."/>
            <person name="Bulat T."/>
            <person name="Smidak R."/>
            <person name="Sarate P."/>
            <person name="Gangsoo J."/>
            <person name="Sialana F."/>
            <person name="Bilban M."/>
            <person name="Lubec G."/>
        </authorList>
    </citation>
    <scope>NUCLEOTIDE SEQUENCE</scope>
    <source>
        <tissue evidence="1">Skin</tissue>
    </source>
</reference>
<sequence length="55" mass="6683">LFRSVLYILQDDDVAEETVDAEERRLVEEDEFSRSEFARRDEQLITRRVFSFRIS</sequence>
<name>A0A0B6Z1W7_9EUPU</name>
<proteinExistence type="predicted"/>
<evidence type="ECO:0000313" key="1">
    <source>
        <dbReference type="EMBL" id="CEK62498.1"/>
    </source>
</evidence>
<protein>
    <submittedName>
        <fullName evidence="1">Uncharacterized protein</fullName>
    </submittedName>
</protein>